<dbReference type="AlphaFoldDB" id="A0A139K9R7"/>
<evidence type="ECO:0000313" key="4">
    <source>
        <dbReference type="Proteomes" id="UP001196342"/>
    </source>
</evidence>
<proteinExistence type="predicted"/>
<keyword evidence="4" id="KW-1185">Reference proteome</keyword>
<name>A0A139K9R7_BACUN</name>
<gene>
    <name evidence="1" type="ORF">GAP55_13055</name>
    <name evidence="2" type="ORF">JQN06_02200</name>
</gene>
<reference evidence="1 3" key="1">
    <citation type="journal article" date="2019" name="Nat. Med.">
        <title>A library of human gut bacterial isolates paired with longitudinal multiomics data enables mechanistic microbiome research.</title>
        <authorList>
            <person name="Poyet M."/>
            <person name="Groussin M."/>
            <person name="Gibbons S.M."/>
            <person name="Avila-Pacheco J."/>
            <person name="Jiang X."/>
            <person name="Kearney S.M."/>
            <person name="Perrotta A.R."/>
            <person name="Berdy B."/>
            <person name="Zhao S."/>
            <person name="Lieberman T.D."/>
            <person name="Swanson P.K."/>
            <person name="Smith M."/>
            <person name="Roesemann S."/>
            <person name="Alexander J.E."/>
            <person name="Rich S.A."/>
            <person name="Livny J."/>
            <person name="Vlamakis H."/>
            <person name="Clish C."/>
            <person name="Bullock K."/>
            <person name="Deik A."/>
            <person name="Scott J."/>
            <person name="Pierce K.A."/>
            <person name="Xavier R.J."/>
            <person name="Alm E.J."/>
        </authorList>
    </citation>
    <scope>NUCLEOTIDE SEQUENCE [LARGE SCALE GENOMIC DNA]</scope>
    <source>
        <strain evidence="1 3">BIOML-A11</strain>
    </source>
</reference>
<comment type="caution">
    <text evidence="1">The sequence shown here is derived from an EMBL/GenBank/DDBJ whole genome shotgun (WGS) entry which is preliminary data.</text>
</comment>
<dbReference type="RefSeq" id="WP_004303947.1">
    <property type="nucleotide sequence ID" value="NZ_CACRTC010000020.1"/>
</dbReference>
<evidence type="ECO:0000313" key="3">
    <source>
        <dbReference type="Proteomes" id="UP000466952"/>
    </source>
</evidence>
<sequence length="194" mass="22863">MNLYNQIKYNGYRINIYYDDDARSPREAYDNLGTLYTAHRRYRPEKEFDDHFDIDKVFEGHIGNFRESFLKEYIALPVYLYDHGGITISTSPFSCPWDSGFFGIIAVPLDKVRREYGWKNITAKRRKRIEGYLQDEISTLDNYYTGEVFGYRIMPESDDDNELDSCWGFYGTECMKELEAECRHIIDGQNKAVA</sequence>
<dbReference type="EMBL" id="WCTR01000008">
    <property type="protein sequence ID" value="KAB4211897.1"/>
    <property type="molecule type" value="Genomic_DNA"/>
</dbReference>
<dbReference type="Proteomes" id="UP001196342">
    <property type="component" value="Unassembled WGS sequence"/>
</dbReference>
<reference evidence="2 4" key="2">
    <citation type="submission" date="2020-12" db="EMBL/GenBank/DDBJ databases">
        <title>Microorganisms.</title>
        <authorList>
            <person name="Matos J."/>
            <person name="Faleiro L."/>
            <person name="Duarte I."/>
        </authorList>
    </citation>
    <scope>NUCLEOTIDE SEQUENCE [LARGE SCALE GENOMIC DNA]</scope>
    <source>
        <strain evidence="2 4">PtFD3Pch2</strain>
    </source>
</reference>
<organism evidence="1 3">
    <name type="scientific">Bacteroides uniformis</name>
    <dbReference type="NCBI Taxonomy" id="820"/>
    <lineage>
        <taxon>Bacteria</taxon>
        <taxon>Pseudomonadati</taxon>
        <taxon>Bacteroidota</taxon>
        <taxon>Bacteroidia</taxon>
        <taxon>Bacteroidales</taxon>
        <taxon>Bacteroidaceae</taxon>
        <taxon>Bacteroides</taxon>
    </lineage>
</organism>
<protein>
    <submittedName>
        <fullName evidence="1">Uncharacterized protein</fullName>
    </submittedName>
</protein>
<dbReference type="Proteomes" id="UP000466952">
    <property type="component" value="Unassembled WGS sequence"/>
</dbReference>
<dbReference type="EMBL" id="JAFBJK010000002">
    <property type="protein sequence ID" value="MBT8724985.1"/>
    <property type="molecule type" value="Genomic_DNA"/>
</dbReference>
<accession>A0A139K9R7</accession>
<evidence type="ECO:0000313" key="2">
    <source>
        <dbReference type="EMBL" id="MBT8724985.1"/>
    </source>
</evidence>
<evidence type="ECO:0000313" key="1">
    <source>
        <dbReference type="EMBL" id="KAB4211897.1"/>
    </source>
</evidence>